<keyword evidence="2" id="KW-0175">Coiled coil</keyword>
<dbReference type="SUPFAM" id="SSF56436">
    <property type="entry name" value="C-type lectin-like"/>
    <property type="match status" value="1"/>
</dbReference>
<dbReference type="GO" id="GO:0030246">
    <property type="term" value="F:carbohydrate binding"/>
    <property type="evidence" value="ECO:0007669"/>
    <property type="project" value="UniProtKB-KW"/>
</dbReference>
<dbReference type="Gene3D" id="3.10.100.10">
    <property type="entry name" value="Mannose-Binding Protein A, subunit A"/>
    <property type="match status" value="1"/>
</dbReference>
<dbReference type="EMBL" id="JAVHJS010000002">
    <property type="protein sequence ID" value="KAK2865586.1"/>
    <property type="molecule type" value="Genomic_DNA"/>
</dbReference>
<dbReference type="SMART" id="SM00034">
    <property type="entry name" value="CLECT"/>
    <property type="match status" value="1"/>
</dbReference>
<evidence type="ECO:0000313" key="6">
    <source>
        <dbReference type="Proteomes" id="UP001187315"/>
    </source>
</evidence>
<dbReference type="Proteomes" id="UP001187315">
    <property type="component" value="Unassembled WGS sequence"/>
</dbReference>
<dbReference type="PROSITE" id="PS50041">
    <property type="entry name" value="C_TYPE_LECTIN_2"/>
    <property type="match status" value="1"/>
</dbReference>
<evidence type="ECO:0000256" key="2">
    <source>
        <dbReference type="SAM" id="Coils"/>
    </source>
</evidence>
<dbReference type="AlphaFoldDB" id="A0AA88NT84"/>
<dbReference type="Pfam" id="PF00059">
    <property type="entry name" value="Lectin_C"/>
    <property type="match status" value="1"/>
</dbReference>
<evidence type="ECO:0000259" key="4">
    <source>
        <dbReference type="PROSITE" id="PS50041"/>
    </source>
</evidence>
<sequence length="260" mass="30164">MAVNLEMNTQFEAPNYLNVERQKKIFPSPARNTQYGGAFRLAGVCIGLMCIVQATLNIVLRLYFTSELLPLNCNNDTVSRYIEQLNNRYDNLVKEKSSLRNMRDQLQTERDKLQEKLSNIAEELKKPGWTLYRSSFYYMSAEKKNWFDSRAECRKNGADLVIIKSREEQDFIDALRSGKSAWIGLSDQVTEGTWKWVDNTSLTTNYWWSKEPNNFNGDEDCAEIGYIPVDGRPVTNKLNTWNDNLCLSSLFWICEKSFPI</sequence>
<keyword evidence="3" id="KW-0472">Membrane</keyword>
<dbReference type="Gene3D" id="1.20.5.1000">
    <property type="entry name" value="arf6 gtpase in complex with a specific effector, jip4"/>
    <property type="match status" value="1"/>
</dbReference>
<dbReference type="CDD" id="cd03590">
    <property type="entry name" value="CLECT_DC-SIGN_like"/>
    <property type="match status" value="1"/>
</dbReference>
<reference evidence="5" key="1">
    <citation type="submission" date="2023-08" db="EMBL/GenBank/DDBJ databases">
        <title>Pelteobagrus vachellii genome.</title>
        <authorList>
            <person name="Liu H."/>
        </authorList>
    </citation>
    <scope>NUCLEOTIDE SEQUENCE</scope>
    <source>
        <strain evidence="5">PRFRI_2022a</strain>
        <tissue evidence="5">Muscle</tissue>
    </source>
</reference>
<organism evidence="5 6">
    <name type="scientific">Tachysurus vachellii</name>
    <name type="common">Darkbarbel catfish</name>
    <name type="synonym">Pelteobagrus vachellii</name>
    <dbReference type="NCBI Taxonomy" id="175792"/>
    <lineage>
        <taxon>Eukaryota</taxon>
        <taxon>Metazoa</taxon>
        <taxon>Chordata</taxon>
        <taxon>Craniata</taxon>
        <taxon>Vertebrata</taxon>
        <taxon>Euteleostomi</taxon>
        <taxon>Actinopterygii</taxon>
        <taxon>Neopterygii</taxon>
        <taxon>Teleostei</taxon>
        <taxon>Ostariophysi</taxon>
        <taxon>Siluriformes</taxon>
        <taxon>Bagridae</taxon>
        <taxon>Tachysurus</taxon>
    </lineage>
</organism>
<dbReference type="InterPro" id="IPR016187">
    <property type="entry name" value="CTDL_fold"/>
</dbReference>
<dbReference type="InterPro" id="IPR050111">
    <property type="entry name" value="C-type_lectin/snaclec_domain"/>
</dbReference>
<keyword evidence="3" id="KW-0812">Transmembrane</keyword>
<name>A0AA88NT84_TACVA</name>
<keyword evidence="3" id="KW-1133">Transmembrane helix</keyword>
<keyword evidence="1" id="KW-0430">Lectin</keyword>
<dbReference type="InterPro" id="IPR016186">
    <property type="entry name" value="C-type_lectin-like/link_sf"/>
</dbReference>
<protein>
    <recommendedName>
        <fullName evidence="4">C-type lectin domain-containing protein</fullName>
    </recommendedName>
</protein>
<dbReference type="InterPro" id="IPR033989">
    <property type="entry name" value="CD209-like_CTLD"/>
</dbReference>
<feature type="coiled-coil region" evidence="2">
    <location>
        <begin position="75"/>
        <end position="123"/>
    </location>
</feature>
<dbReference type="InterPro" id="IPR001304">
    <property type="entry name" value="C-type_lectin-like"/>
</dbReference>
<feature type="domain" description="C-type lectin" evidence="4">
    <location>
        <begin position="132"/>
        <end position="255"/>
    </location>
</feature>
<dbReference type="PANTHER" id="PTHR22803">
    <property type="entry name" value="MANNOSE, PHOSPHOLIPASE, LECTIN RECEPTOR RELATED"/>
    <property type="match status" value="1"/>
</dbReference>
<comment type="caution">
    <text evidence="5">The sequence shown here is derived from an EMBL/GenBank/DDBJ whole genome shotgun (WGS) entry which is preliminary data.</text>
</comment>
<evidence type="ECO:0000256" key="1">
    <source>
        <dbReference type="ARBA" id="ARBA00022734"/>
    </source>
</evidence>
<accession>A0AA88NT84</accession>
<gene>
    <name evidence="5" type="ORF">Q7C36_001642</name>
</gene>
<evidence type="ECO:0000256" key="3">
    <source>
        <dbReference type="SAM" id="Phobius"/>
    </source>
</evidence>
<keyword evidence="6" id="KW-1185">Reference proteome</keyword>
<evidence type="ECO:0000313" key="5">
    <source>
        <dbReference type="EMBL" id="KAK2865586.1"/>
    </source>
</evidence>
<feature type="transmembrane region" description="Helical" evidence="3">
    <location>
        <begin position="41"/>
        <end position="64"/>
    </location>
</feature>
<proteinExistence type="predicted"/>